<dbReference type="PROSITE" id="PS51257">
    <property type="entry name" value="PROKAR_LIPOPROTEIN"/>
    <property type="match status" value="1"/>
</dbReference>
<evidence type="ECO:0000256" key="1">
    <source>
        <dbReference type="SAM" id="SignalP"/>
    </source>
</evidence>
<evidence type="ECO:0000313" key="2">
    <source>
        <dbReference type="EMBL" id="NAW51419.1"/>
    </source>
</evidence>
<dbReference type="Proteomes" id="UP000553459">
    <property type="component" value="Unassembled WGS sequence"/>
</dbReference>
<organism evidence="2 3">
    <name type="scientific">Elizabethkingia argenteiflava</name>
    <dbReference type="NCBI Taxonomy" id="2681556"/>
    <lineage>
        <taxon>Bacteria</taxon>
        <taxon>Pseudomonadati</taxon>
        <taxon>Bacteroidota</taxon>
        <taxon>Flavobacteriia</taxon>
        <taxon>Flavobacteriales</taxon>
        <taxon>Weeksellaceae</taxon>
        <taxon>Elizabethkingia</taxon>
    </lineage>
</organism>
<feature type="chain" id="PRO_5032509668" description="Lipoprotein" evidence="1">
    <location>
        <begin position="30"/>
        <end position="188"/>
    </location>
</feature>
<comment type="caution">
    <text evidence="2">The sequence shown here is derived from an EMBL/GenBank/DDBJ whole genome shotgun (WGS) entry which is preliminary data.</text>
</comment>
<sequence>MKNIFRIFNISVLMAVLSLSFIACNRSSADEDDHDEEQITNIVLKLTDTADRTTAEYNTKVNSKTFPNIKLKNGHTYDVTTHFFHEGKDVTSQIVAAKDEHFLVYNFPKTDLVLSRTDEANSTRKDGAKVGLKTTWKVNKTKTEEGGASLILTLFHEPAKVSEDKDKTAWGKVTGGHEDATGMYNIVE</sequence>
<reference evidence="2 3" key="1">
    <citation type="submission" date="2019-11" db="EMBL/GenBank/DDBJ databases">
        <title>Characterization of Elizabethkingia argenteiflava sp. nov., isolated from inner surface of Soybean Pods.</title>
        <authorList>
            <person name="Mo S."/>
        </authorList>
    </citation>
    <scope>NUCLEOTIDE SEQUENCE [LARGE SCALE GENOMIC DNA]</scope>
    <source>
        <strain evidence="2 3">YB22</strain>
    </source>
</reference>
<accession>A0A845PT45</accession>
<dbReference type="EMBL" id="JAAABJ010000527">
    <property type="protein sequence ID" value="NAW51419.1"/>
    <property type="molecule type" value="Genomic_DNA"/>
</dbReference>
<gene>
    <name evidence="2" type="ORF">GNY06_08510</name>
</gene>
<protein>
    <recommendedName>
        <fullName evidence="4">Lipoprotein</fullName>
    </recommendedName>
</protein>
<keyword evidence="1" id="KW-0732">Signal</keyword>
<evidence type="ECO:0008006" key="4">
    <source>
        <dbReference type="Google" id="ProtNLM"/>
    </source>
</evidence>
<keyword evidence="3" id="KW-1185">Reference proteome</keyword>
<evidence type="ECO:0000313" key="3">
    <source>
        <dbReference type="Proteomes" id="UP000553459"/>
    </source>
</evidence>
<proteinExistence type="predicted"/>
<dbReference type="AlphaFoldDB" id="A0A845PT45"/>
<dbReference type="RefSeq" id="WP_166519700.1">
    <property type="nucleotide sequence ID" value="NZ_JAAABJ010000527.1"/>
</dbReference>
<feature type="signal peptide" evidence="1">
    <location>
        <begin position="1"/>
        <end position="29"/>
    </location>
</feature>
<name>A0A845PT45_9FLAO</name>